<dbReference type="GO" id="GO:0009245">
    <property type="term" value="P:lipid A biosynthetic process"/>
    <property type="evidence" value="ECO:0007669"/>
    <property type="project" value="UniProtKB-UniRule"/>
</dbReference>
<evidence type="ECO:0000256" key="3">
    <source>
        <dbReference type="ARBA" id="ARBA00012071"/>
    </source>
</evidence>
<name>F9Q777_9PAST</name>
<comment type="similarity">
    <text evidence="13">Belongs to the LpxK family.</text>
</comment>
<evidence type="ECO:0000313" key="15">
    <source>
        <dbReference type="Proteomes" id="UP000006235"/>
    </source>
</evidence>
<evidence type="ECO:0000256" key="1">
    <source>
        <dbReference type="ARBA" id="ARBA00002274"/>
    </source>
</evidence>
<keyword evidence="8 13" id="KW-0547">Nucleotide-binding</keyword>
<organism evidence="14 15">
    <name type="scientific">Haemophilus pittmaniae HK 85</name>
    <dbReference type="NCBI Taxonomy" id="1035188"/>
    <lineage>
        <taxon>Bacteria</taxon>
        <taxon>Pseudomonadati</taxon>
        <taxon>Pseudomonadota</taxon>
        <taxon>Gammaproteobacteria</taxon>
        <taxon>Pasteurellales</taxon>
        <taxon>Pasteurellaceae</taxon>
        <taxon>Haemophilus</taxon>
    </lineage>
</organism>
<keyword evidence="9 13" id="KW-0418">Kinase</keyword>
<dbReference type="AlphaFoldDB" id="F9Q777"/>
<dbReference type="RefSeq" id="WP_007241874.1">
    <property type="nucleotide sequence ID" value="NZ_AFUV01000005.1"/>
</dbReference>
<reference evidence="14 15" key="1">
    <citation type="submission" date="2011-07" db="EMBL/GenBank/DDBJ databases">
        <authorList>
            <person name="Harkins D.M."/>
            <person name="Madupu R."/>
            <person name="Durkin A.S."/>
            <person name="Torralba M."/>
            <person name="Methe B."/>
            <person name="Sutton G.G."/>
            <person name="Nelson K.E."/>
        </authorList>
    </citation>
    <scope>NUCLEOTIDE SEQUENCE [LARGE SCALE GENOMIC DNA]</scope>
    <source>
        <strain evidence="14 15">HK 85</strain>
    </source>
</reference>
<dbReference type="PANTHER" id="PTHR42724:SF1">
    <property type="entry name" value="TETRAACYLDISACCHARIDE 4'-KINASE, MITOCHONDRIAL-RELATED"/>
    <property type="match status" value="1"/>
</dbReference>
<feature type="binding site" evidence="13">
    <location>
        <begin position="53"/>
        <end position="60"/>
    </location>
    <ligand>
        <name>ATP</name>
        <dbReference type="ChEBI" id="CHEBI:30616"/>
    </ligand>
</feature>
<keyword evidence="6 13" id="KW-0441">Lipid A biosynthesis</keyword>
<evidence type="ECO:0000256" key="9">
    <source>
        <dbReference type="ARBA" id="ARBA00022777"/>
    </source>
</evidence>
<dbReference type="GO" id="GO:0009244">
    <property type="term" value="P:lipopolysaccharide core region biosynthetic process"/>
    <property type="evidence" value="ECO:0007669"/>
    <property type="project" value="TreeGrafter"/>
</dbReference>
<comment type="pathway">
    <text evidence="2 13">Glycolipid biosynthesis; lipid IV(A) biosynthesis; lipid IV(A) from (3R)-3-hydroxytetradecanoyl-[acyl-carrier-protein] and UDP-N-acetyl-alpha-D-glucosamine: step 6/6.</text>
</comment>
<accession>F9Q777</accession>
<gene>
    <name evidence="13 14" type="primary">lpxK</name>
    <name evidence="14" type="ORF">HMPREF9952_1537</name>
</gene>
<evidence type="ECO:0000256" key="4">
    <source>
        <dbReference type="ARBA" id="ARBA00016436"/>
    </source>
</evidence>
<proteinExistence type="inferred from homology"/>
<evidence type="ECO:0000313" key="14">
    <source>
        <dbReference type="EMBL" id="EGV06619.1"/>
    </source>
</evidence>
<keyword evidence="5 13" id="KW-0444">Lipid biosynthesis</keyword>
<keyword evidence="11 13" id="KW-0443">Lipid metabolism</keyword>
<dbReference type="GO" id="GO:0005886">
    <property type="term" value="C:plasma membrane"/>
    <property type="evidence" value="ECO:0007669"/>
    <property type="project" value="TreeGrafter"/>
</dbReference>
<protein>
    <recommendedName>
        <fullName evidence="4 13">Tetraacyldisaccharide 4'-kinase</fullName>
        <ecNumber evidence="3 13">2.7.1.130</ecNumber>
    </recommendedName>
    <alternativeName>
        <fullName evidence="12 13">Lipid A 4'-kinase</fullName>
    </alternativeName>
</protein>
<evidence type="ECO:0000256" key="11">
    <source>
        <dbReference type="ARBA" id="ARBA00023098"/>
    </source>
</evidence>
<dbReference type="Proteomes" id="UP000006235">
    <property type="component" value="Unassembled WGS sequence"/>
</dbReference>
<evidence type="ECO:0000256" key="13">
    <source>
        <dbReference type="HAMAP-Rule" id="MF_00409"/>
    </source>
</evidence>
<dbReference type="NCBIfam" id="TIGR00682">
    <property type="entry name" value="lpxK"/>
    <property type="match status" value="1"/>
</dbReference>
<dbReference type="STRING" id="1035188.HMPREF9952_1537"/>
<dbReference type="InterPro" id="IPR027417">
    <property type="entry name" value="P-loop_NTPase"/>
</dbReference>
<evidence type="ECO:0000256" key="8">
    <source>
        <dbReference type="ARBA" id="ARBA00022741"/>
    </source>
</evidence>
<dbReference type="InterPro" id="IPR003758">
    <property type="entry name" value="LpxK"/>
</dbReference>
<keyword evidence="10 13" id="KW-0067">ATP-binding</keyword>
<evidence type="ECO:0000256" key="2">
    <source>
        <dbReference type="ARBA" id="ARBA00004870"/>
    </source>
</evidence>
<keyword evidence="7 13" id="KW-0808">Transferase</keyword>
<evidence type="ECO:0000256" key="5">
    <source>
        <dbReference type="ARBA" id="ARBA00022516"/>
    </source>
</evidence>
<dbReference type="UniPathway" id="UPA00359">
    <property type="reaction ID" value="UER00482"/>
</dbReference>
<comment type="caution">
    <text evidence="14">The sequence shown here is derived from an EMBL/GenBank/DDBJ whole genome shotgun (WGS) entry which is preliminary data.</text>
</comment>
<dbReference type="EC" id="2.7.1.130" evidence="3 13"/>
<dbReference type="EMBL" id="AFUV01000005">
    <property type="protein sequence ID" value="EGV06619.1"/>
    <property type="molecule type" value="Genomic_DNA"/>
</dbReference>
<evidence type="ECO:0000256" key="12">
    <source>
        <dbReference type="ARBA" id="ARBA00029757"/>
    </source>
</evidence>
<dbReference type="GO" id="GO:0009029">
    <property type="term" value="F:lipid-A 4'-kinase activity"/>
    <property type="evidence" value="ECO:0007669"/>
    <property type="project" value="UniProtKB-UniRule"/>
</dbReference>
<dbReference type="Pfam" id="PF02606">
    <property type="entry name" value="LpxK"/>
    <property type="match status" value="1"/>
</dbReference>
<dbReference type="PANTHER" id="PTHR42724">
    <property type="entry name" value="TETRAACYLDISACCHARIDE 4'-KINASE"/>
    <property type="match status" value="1"/>
</dbReference>
<dbReference type="HAMAP" id="MF_00409">
    <property type="entry name" value="LpxK"/>
    <property type="match status" value="1"/>
</dbReference>
<comment type="catalytic activity">
    <reaction evidence="13">
        <text>a lipid A disaccharide + ATP = a lipid IVA + ADP + H(+)</text>
        <dbReference type="Rhea" id="RHEA:67840"/>
        <dbReference type="ChEBI" id="CHEBI:15378"/>
        <dbReference type="ChEBI" id="CHEBI:30616"/>
        <dbReference type="ChEBI" id="CHEBI:176343"/>
        <dbReference type="ChEBI" id="CHEBI:176425"/>
        <dbReference type="ChEBI" id="CHEBI:456216"/>
        <dbReference type="EC" id="2.7.1.130"/>
    </reaction>
</comment>
<evidence type="ECO:0000256" key="7">
    <source>
        <dbReference type="ARBA" id="ARBA00022679"/>
    </source>
</evidence>
<evidence type="ECO:0000256" key="6">
    <source>
        <dbReference type="ARBA" id="ARBA00022556"/>
    </source>
</evidence>
<dbReference type="GO" id="GO:0005524">
    <property type="term" value="F:ATP binding"/>
    <property type="evidence" value="ECO:0007669"/>
    <property type="project" value="UniProtKB-UniRule"/>
</dbReference>
<evidence type="ECO:0000256" key="10">
    <source>
        <dbReference type="ARBA" id="ARBA00022840"/>
    </source>
</evidence>
<sequence length="330" mass="36382">MPFWYTRSKIAWLLLPFSLLFWLISQVRRSLFQLGILATYRAPKPVIIVGNLSVGGNGKTPVVVWLVEQLRQRGLNVGVISRGYGNRAESYPLLVSAQTDPKCGGDEPVLIAKRTGAAVAISANRREAVELLLKSADCDLIIADDGLQHYKLQRDLEIVVMDAQRALGNGFVLPAGPLRELPGRLKSVDFVITNGGQNVYSDAVMQLKPHYAVNLHSGEQRPLNSFSEGVAMAGIGNPQRFFTMLEDLGIHLSQTHAFADHQPFDEQLLNAMSRTQPLFMTEKDAVKCSAFAQANWWYVPVDAEIQDLANGQKIAALFAKIDRLVGKSEA</sequence>
<dbReference type="SUPFAM" id="SSF52540">
    <property type="entry name" value="P-loop containing nucleoside triphosphate hydrolases"/>
    <property type="match status" value="1"/>
</dbReference>
<comment type="function">
    <text evidence="1 13">Transfers the gamma-phosphate of ATP to the 4'-position of a tetraacyldisaccharide 1-phosphate intermediate (termed DS-1-P) to form tetraacyldisaccharide 1,4'-bis-phosphate (lipid IVA).</text>
</comment>